<organism evidence="1 2">
    <name type="scientific">Neptunitalea lumnitzerae</name>
    <dbReference type="NCBI Taxonomy" id="2965509"/>
    <lineage>
        <taxon>Bacteria</taxon>
        <taxon>Pseudomonadati</taxon>
        <taxon>Bacteroidota</taxon>
        <taxon>Flavobacteriia</taxon>
        <taxon>Flavobacteriales</taxon>
        <taxon>Flavobacteriaceae</taxon>
        <taxon>Neptunitalea</taxon>
    </lineage>
</organism>
<proteinExistence type="predicted"/>
<evidence type="ECO:0000313" key="1">
    <source>
        <dbReference type="EMBL" id="GLB47751.1"/>
    </source>
</evidence>
<dbReference type="Proteomes" id="UP001143543">
    <property type="component" value="Unassembled WGS sequence"/>
</dbReference>
<dbReference type="EMBL" id="BRVO01000001">
    <property type="protein sequence ID" value="GLB47751.1"/>
    <property type="molecule type" value="Genomic_DNA"/>
</dbReference>
<sequence>MTHTFINVSSSKFSLNGNTFFKTFLPFYIDNSHIRIYNIYDSKLFLINTTHVSDITVDGVVYATATELINAIHEVLFTKGTSEELTTEQIELNRLAIIDLQNTKANGTHNHDSRYYTQAQVDALITEINTAGNIANGYVEGDSIKFFDVSGNQVLTIDAHNFVRQGVSVVFEDGILYLKNSNGTILSTTPVKARETFYDRFMFVDKLATDLSDLVLLSNFALGCTNANQYYFVSAISNEENFIGNRIYIHEENKHFDLESPEIVSNDFKAWSINIDNPDYLNGTIYEFNFWIKSRTENANSSFTALNDTPTSFTGNAGKILAVNESEDGVGFVSYSMQKTIVSDITLTDNYDGCIVKIKDNVNIIISNNLRDNFNCVFRSFPSCSAFFTPSGTTLDAPKGIFLKETAMATLFKDGTDNIYILEGELSDDNA</sequence>
<keyword evidence="2" id="KW-1185">Reference proteome</keyword>
<protein>
    <submittedName>
        <fullName evidence="1">Uncharacterized protein</fullName>
    </submittedName>
</protein>
<reference evidence="1" key="1">
    <citation type="submission" date="2022-07" db="EMBL/GenBank/DDBJ databases">
        <title>Taxonomy of Novel Oxalotrophic and Methylotrophic Bacteria.</title>
        <authorList>
            <person name="Sahin N."/>
            <person name="Tani A."/>
        </authorList>
    </citation>
    <scope>NUCLEOTIDE SEQUENCE</scope>
    <source>
        <strain evidence="1">Y10</strain>
    </source>
</reference>
<evidence type="ECO:0000313" key="2">
    <source>
        <dbReference type="Proteomes" id="UP001143543"/>
    </source>
</evidence>
<dbReference type="RefSeq" id="WP_281763418.1">
    <property type="nucleotide sequence ID" value="NZ_BRVO01000001.1"/>
</dbReference>
<gene>
    <name evidence="1" type="ORF">Y10_01190</name>
</gene>
<name>A0ABQ5MEH9_9FLAO</name>
<comment type="caution">
    <text evidence="1">The sequence shown here is derived from an EMBL/GenBank/DDBJ whole genome shotgun (WGS) entry which is preliminary data.</text>
</comment>
<accession>A0ABQ5MEH9</accession>